<sequence>MLMLCLDDVYSTAMAYLNRDALDETLARMLLLRHEADVIMVEGFYTYSIHKYRAILDTLSKVLASTPHLHHPALDQWPFDRIAISAAFHTVEFMKESM</sequence>
<keyword evidence="2" id="KW-1185">Reference proteome</keyword>
<evidence type="ECO:0000313" key="1">
    <source>
        <dbReference type="EMBL" id="RHY27604.1"/>
    </source>
</evidence>
<name>A0A418AQN4_9STRA</name>
<evidence type="ECO:0000313" key="2">
    <source>
        <dbReference type="Proteomes" id="UP000285060"/>
    </source>
</evidence>
<proteinExistence type="predicted"/>
<organism evidence="1 2">
    <name type="scientific">Aphanomyces invadans</name>
    <dbReference type="NCBI Taxonomy" id="157072"/>
    <lineage>
        <taxon>Eukaryota</taxon>
        <taxon>Sar</taxon>
        <taxon>Stramenopiles</taxon>
        <taxon>Oomycota</taxon>
        <taxon>Saprolegniomycetes</taxon>
        <taxon>Saprolegniales</taxon>
        <taxon>Verrucalvaceae</taxon>
        <taxon>Aphanomyces</taxon>
    </lineage>
</organism>
<comment type="caution">
    <text evidence="1">The sequence shown here is derived from an EMBL/GenBank/DDBJ whole genome shotgun (WGS) entry which is preliminary data.</text>
</comment>
<reference evidence="1 2" key="1">
    <citation type="submission" date="2018-08" db="EMBL/GenBank/DDBJ databases">
        <title>Aphanomyces genome sequencing and annotation.</title>
        <authorList>
            <person name="Minardi D."/>
            <person name="Oidtmann B."/>
            <person name="Van Der Giezen M."/>
            <person name="Studholme D.J."/>
        </authorList>
    </citation>
    <scope>NUCLEOTIDE SEQUENCE [LARGE SCALE GENOMIC DNA]</scope>
    <source>
        <strain evidence="1 2">NJM0002</strain>
    </source>
</reference>
<protein>
    <submittedName>
        <fullName evidence="1">Uncharacterized protein</fullName>
    </submittedName>
</protein>
<dbReference type="VEuPathDB" id="FungiDB:H310_03412"/>
<dbReference type="AlphaFoldDB" id="A0A418AQN4"/>
<dbReference type="Proteomes" id="UP000285060">
    <property type="component" value="Unassembled WGS sequence"/>
</dbReference>
<accession>A0A418AQN4</accession>
<dbReference type="EMBL" id="QUSY01000738">
    <property type="protein sequence ID" value="RHY27604.1"/>
    <property type="molecule type" value="Genomic_DNA"/>
</dbReference>
<gene>
    <name evidence="1" type="ORF">DYB32_007654</name>
</gene>